<feature type="region of interest" description="Disordered" evidence="1">
    <location>
        <begin position="581"/>
        <end position="605"/>
    </location>
</feature>
<accession>A0ABQ9GDK3</accession>
<protein>
    <submittedName>
        <fullName evidence="2">Uncharacterized protein</fullName>
    </submittedName>
</protein>
<evidence type="ECO:0000313" key="3">
    <source>
        <dbReference type="Proteomes" id="UP001159363"/>
    </source>
</evidence>
<gene>
    <name evidence="2" type="ORF">PR048_029513</name>
</gene>
<feature type="region of interest" description="Disordered" evidence="1">
    <location>
        <begin position="455"/>
        <end position="477"/>
    </location>
</feature>
<feature type="compositionally biased region" description="Basic and acidic residues" evidence="1">
    <location>
        <begin position="98"/>
        <end position="109"/>
    </location>
</feature>
<feature type="region of interest" description="Disordered" evidence="1">
    <location>
        <begin position="538"/>
        <end position="562"/>
    </location>
</feature>
<comment type="caution">
    <text evidence="2">The sequence shown here is derived from an EMBL/GenBank/DDBJ whole genome shotgun (WGS) entry which is preliminary data.</text>
</comment>
<organism evidence="2 3">
    <name type="scientific">Dryococelus australis</name>
    <dbReference type="NCBI Taxonomy" id="614101"/>
    <lineage>
        <taxon>Eukaryota</taxon>
        <taxon>Metazoa</taxon>
        <taxon>Ecdysozoa</taxon>
        <taxon>Arthropoda</taxon>
        <taxon>Hexapoda</taxon>
        <taxon>Insecta</taxon>
        <taxon>Pterygota</taxon>
        <taxon>Neoptera</taxon>
        <taxon>Polyneoptera</taxon>
        <taxon>Phasmatodea</taxon>
        <taxon>Verophasmatodea</taxon>
        <taxon>Anareolatae</taxon>
        <taxon>Phasmatidae</taxon>
        <taxon>Eurycanthinae</taxon>
        <taxon>Dryococelus</taxon>
    </lineage>
</organism>
<evidence type="ECO:0000256" key="1">
    <source>
        <dbReference type="SAM" id="MobiDB-lite"/>
    </source>
</evidence>
<feature type="compositionally biased region" description="Basic and acidic residues" evidence="1">
    <location>
        <begin position="81"/>
        <end position="90"/>
    </location>
</feature>
<proteinExistence type="predicted"/>
<dbReference type="Proteomes" id="UP001159363">
    <property type="component" value="Chromosome 12"/>
</dbReference>
<feature type="region of interest" description="Disordered" evidence="1">
    <location>
        <begin position="75"/>
        <end position="119"/>
    </location>
</feature>
<evidence type="ECO:0000313" key="2">
    <source>
        <dbReference type="EMBL" id="KAJ8870490.1"/>
    </source>
</evidence>
<name>A0ABQ9GDK3_9NEOP</name>
<sequence>MNERSLGKYMVRSSEAELGSDDLQKNYTKTDAITDKLRKICLQFYGHLCRMGSDSPRFTSVPQYSALPPPLLPPLANHYLANDKSRGREEQDVDSQVDWDRGRRREREPQIPTSPPPPFLCSYLPQRIDSQRHGGNTARLARRSDEALEVRVSVARAAVAQWLGRSPPTTAIRARYPAGLLPRGNRAGRCRSPGGLSRSTIVSLAPCIPAPLHGRGSSHVMSGDGGHLRVPAGKPVTRRVLPRPGFTPPLRHLRVVLMLEGIRTPVTHPTQATQDDHQSKGTFVRPTVWLPAVQRRVAASSFPTTLLRSDSREICVPGRLFSPCSVGTAVSAISLQFRLYWATCHLRLRNRRVVVNPALVRARMTALREYGGVVSGEDTNLDFTVGRHVVFNVSSADKSSEPGKCLREAGTVKATMQLRVQGQEARKRYGRQLHARLVPHRSYVQGVQCFRRDAGNHCKPKSGRPDQDVNPGPSECRSGSLPLCHGAVPKDSFPWTDYSPPTRANRARFLGRSPDFRTWESRRTMSMVSRFSRGYPASLRPCTQAPPHTSLRPHRHSRSDEALGVRVSVARNAPSLLDLGRGVPTAVHPTLKSRPNLSTLPIKPP</sequence>
<keyword evidence="3" id="KW-1185">Reference proteome</keyword>
<dbReference type="EMBL" id="JARBHB010000013">
    <property type="protein sequence ID" value="KAJ8870490.1"/>
    <property type="molecule type" value="Genomic_DNA"/>
</dbReference>
<reference evidence="2 3" key="1">
    <citation type="submission" date="2023-02" db="EMBL/GenBank/DDBJ databases">
        <title>LHISI_Scaffold_Assembly.</title>
        <authorList>
            <person name="Stuart O.P."/>
            <person name="Cleave R."/>
            <person name="Magrath M.J.L."/>
            <person name="Mikheyev A.S."/>
        </authorList>
    </citation>
    <scope>NUCLEOTIDE SEQUENCE [LARGE SCALE GENOMIC DNA]</scope>
    <source>
        <strain evidence="2">Daus_M_001</strain>
        <tissue evidence="2">Leg muscle</tissue>
    </source>
</reference>